<dbReference type="AlphaFoldDB" id="A0A077E954"/>
<keyword evidence="1" id="KW-0472">Membrane</keyword>
<dbReference type="InterPro" id="IPR021354">
    <property type="entry name" value="DUF2975"/>
</dbReference>
<reference evidence="2" key="1">
    <citation type="journal article" date="2013" name="Lancet">
        <title>First case of E anophelis outbreak in an intensive-care unit.</title>
        <authorList>
            <person name="Teo J."/>
            <person name="Tan S.Y."/>
            <person name="Tay M."/>
            <person name="Ding Y."/>
            <person name="Kjelleberg S."/>
            <person name="Givskov M."/>
            <person name="Lin R.T."/>
            <person name="Yang L."/>
        </authorList>
    </citation>
    <scope>NUCLEOTIDE SEQUENCE [LARGE SCALE GENOMIC DNA]</scope>
    <source>
        <strain evidence="2">NUHP1</strain>
    </source>
</reference>
<protein>
    <recommendedName>
        <fullName evidence="4">DUF2975 domain-containing protein</fullName>
    </recommendedName>
</protein>
<accession>A0A077E954</accession>
<dbReference type="STRING" id="1338011.BD94_0311"/>
<feature type="transmembrane region" description="Helical" evidence="1">
    <location>
        <begin position="138"/>
        <end position="156"/>
    </location>
</feature>
<organism evidence="2 3">
    <name type="scientific">Elizabethkingia anophelis NUHP1</name>
    <dbReference type="NCBI Taxonomy" id="1338011"/>
    <lineage>
        <taxon>Bacteria</taxon>
        <taxon>Pseudomonadati</taxon>
        <taxon>Bacteroidota</taxon>
        <taxon>Flavobacteriia</taxon>
        <taxon>Flavobacteriales</taxon>
        <taxon>Weeksellaceae</taxon>
        <taxon>Elizabethkingia</taxon>
    </lineage>
</organism>
<dbReference type="RefSeq" id="WP_024564757.1">
    <property type="nucleotide sequence ID" value="NZ_CP007547.1"/>
</dbReference>
<evidence type="ECO:0000313" key="2">
    <source>
        <dbReference type="EMBL" id="AIL44086.1"/>
    </source>
</evidence>
<name>A0A077E954_9FLAO</name>
<keyword evidence="1" id="KW-1133">Transmembrane helix</keyword>
<evidence type="ECO:0000313" key="3">
    <source>
        <dbReference type="Proteomes" id="UP000028933"/>
    </source>
</evidence>
<dbReference type="Pfam" id="PF11188">
    <property type="entry name" value="DUF2975"/>
    <property type="match status" value="1"/>
</dbReference>
<dbReference type="Proteomes" id="UP000028933">
    <property type="component" value="Chromosome"/>
</dbReference>
<feature type="transmembrane region" description="Helical" evidence="1">
    <location>
        <begin position="96"/>
        <end position="118"/>
    </location>
</feature>
<sequence>MKIIGKNSISKYIGYFLLFLFIFFLFQFAYEIIGYAVSYYNYKTNNHILSDFFIIGTDVGWAKNKWTAPMDDLLKFKFYFPFTKQNMVTGIFNMEWFIDNMISGAFFTLFFYTSYKVFREISKDTVFNKGAIIWLKRFGWTNIIFTSFMIIHSLTTPKGIGATLYSAAFFMFLGILILFIVEFFKKGHQLESENELTI</sequence>
<dbReference type="EMBL" id="CP007547">
    <property type="protein sequence ID" value="AIL44086.1"/>
    <property type="molecule type" value="Genomic_DNA"/>
</dbReference>
<dbReference type="HOGENOM" id="CLU_1419490_0_0_10"/>
<reference evidence="2" key="2">
    <citation type="journal article" date="2015" name="Genome Biol. Evol.">
        <title>Complete Genome Sequence and Transcriptomic Analysis of the Novel Pathogen Elizabethkingia anophelis in Response to Oxidative Stress.</title>
        <authorList>
            <person name="Li Y."/>
            <person name="Liu Y."/>
            <person name="Chew S.C."/>
            <person name="Tay M."/>
            <person name="Salido M.M."/>
            <person name="Teo J."/>
            <person name="Lauro F.M."/>
            <person name="Givskov M."/>
            <person name="Yang L."/>
        </authorList>
    </citation>
    <scope>NUCLEOTIDE SEQUENCE</scope>
    <source>
        <strain evidence="2">NUHP1</strain>
    </source>
</reference>
<keyword evidence="1" id="KW-0812">Transmembrane</keyword>
<evidence type="ECO:0008006" key="4">
    <source>
        <dbReference type="Google" id="ProtNLM"/>
    </source>
</evidence>
<gene>
    <name evidence="2" type="ORF">BD94_0311</name>
</gene>
<evidence type="ECO:0000256" key="1">
    <source>
        <dbReference type="SAM" id="Phobius"/>
    </source>
</evidence>
<feature type="transmembrane region" description="Helical" evidence="1">
    <location>
        <begin position="162"/>
        <end position="184"/>
    </location>
</feature>
<proteinExistence type="predicted"/>
<dbReference type="eggNOG" id="ENOG5034B77">
    <property type="taxonomic scope" value="Bacteria"/>
</dbReference>
<dbReference type="KEGG" id="eao:BD94_0311"/>
<feature type="transmembrane region" description="Helical" evidence="1">
    <location>
        <begin position="12"/>
        <end position="30"/>
    </location>
</feature>